<evidence type="ECO:0000313" key="9">
    <source>
        <dbReference type="EMBL" id="SDF02459.1"/>
    </source>
</evidence>
<evidence type="ECO:0000259" key="7">
    <source>
        <dbReference type="Pfam" id="PF02687"/>
    </source>
</evidence>
<dbReference type="STRING" id="659014.SAMN04487996_108227"/>
<feature type="transmembrane region" description="Helical" evidence="6">
    <location>
        <begin position="388"/>
        <end position="413"/>
    </location>
</feature>
<dbReference type="EMBL" id="FNAN01000008">
    <property type="protein sequence ID" value="SDF02459.1"/>
    <property type="molecule type" value="Genomic_DNA"/>
</dbReference>
<reference evidence="10" key="1">
    <citation type="submission" date="2016-10" db="EMBL/GenBank/DDBJ databases">
        <authorList>
            <person name="Varghese N."/>
            <person name="Submissions S."/>
        </authorList>
    </citation>
    <scope>NUCLEOTIDE SEQUENCE [LARGE SCALE GENOMIC DNA]</scope>
    <source>
        <strain evidence="10">DSM 25329</strain>
    </source>
</reference>
<keyword evidence="3 6" id="KW-0812">Transmembrane</keyword>
<keyword evidence="5 6" id="KW-0472">Membrane</keyword>
<name>A0A1G7HR09_9BACT</name>
<comment type="subcellular location">
    <subcellularLocation>
        <location evidence="1">Cell membrane</location>
        <topology evidence="1">Multi-pass membrane protein</topology>
    </subcellularLocation>
</comment>
<feature type="transmembrane region" description="Helical" evidence="6">
    <location>
        <begin position="687"/>
        <end position="711"/>
    </location>
</feature>
<dbReference type="InterPro" id="IPR050250">
    <property type="entry name" value="Macrolide_Exporter_MacB"/>
</dbReference>
<dbReference type="Pfam" id="PF12704">
    <property type="entry name" value="MacB_PCD"/>
    <property type="match status" value="2"/>
</dbReference>
<keyword evidence="4 6" id="KW-1133">Transmembrane helix</keyword>
<proteinExistence type="predicted"/>
<keyword evidence="2" id="KW-1003">Cell membrane</keyword>
<protein>
    <submittedName>
        <fullName evidence="9">Putative ABC transport system permease protein</fullName>
    </submittedName>
</protein>
<feature type="domain" description="ABC3 transporter permease C-terminal" evidence="7">
    <location>
        <begin position="301"/>
        <end position="410"/>
    </location>
</feature>
<evidence type="ECO:0000259" key="8">
    <source>
        <dbReference type="Pfam" id="PF12704"/>
    </source>
</evidence>
<evidence type="ECO:0000256" key="3">
    <source>
        <dbReference type="ARBA" id="ARBA00022692"/>
    </source>
</evidence>
<sequence>MLKNYLKIAWRNLRKHKFYTFLNIFGLSLGLASCLLITLYVVDELSYDRAFANADRIFRINADIRFGGADMALAVAPDPLAFTLKKDYPQIEQVVRMRENGSQLVRRADATDNLKEEHVFFADSTFFKVFSVPLLQGDPNTALRNPQTVVISETDARKYFGDTNPMGKALMVDNSAAYTITGVMRDIPAQSHMRDVNMLLSMSSTEESRSNAWGSHNFNTYILFREGVNAKQFEQHFETVLQKYTSKWIQSFLGSTLEEVRKSGNYLVYTLMPLADIHLHSDRTAEINANGNIQYVYIFGVVAVFLLAIACVNFMNLATARSANRAKEVGVRKALGSERSSLVSQFLTESIMLSFLSLALAILIAYIALPLFNSLASKQIQFPIANAWFWSVLLLTGGIVGVLAGSYPAFFLSAFQPLKVLKNTIELEGRGSGYLRNALVVFQFVISVMLIVGTGVIYRQLNYIQTKKLGFNKDQMLIVNDAYALDNQVKAFKEQVLQLPNVESATVTSFLPTPSSRTDHTFFPVGQMQQDKGLNMQKWSVDYDFAKTMQLQMASGRAFDESFPSDSTGIVINEAAAKVLGYPDPIGKKIFGYEDAALTKRVDYTIIGVVKNFHFESLRKNIGALSLILYKSSGSVVFRMKGGDAPRTVEQVAALWKKMAPGQPFNYRFMDQDFDNVYRSEQRVGEIFITFATISILIGCLGLFGLSAFTAERRTKEIGVRKVLGASVGNIVALLSKEFIKLIIVAILIGSPIAWFGMNHWLSDFAYHVDLAWWMFAAAGLLAIVIALLTVSFQSVKAALMNPVKSLKSE</sequence>
<dbReference type="GO" id="GO:0005886">
    <property type="term" value="C:plasma membrane"/>
    <property type="evidence" value="ECO:0007669"/>
    <property type="project" value="UniProtKB-SubCell"/>
</dbReference>
<feature type="domain" description="MacB-like periplasmic core" evidence="8">
    <location>
        <begin position="445"/>
        <end position="613"/>
    </location>
</feature>
<dbReference type="RefSeq" id="WP_090151300.1">
    <property type="nucleotide sequence ID" value="NZ_FNAN01000008.1"/>
</dbReference>
<evidence type="ECO:0000256" key="4">
    <source>
        <dbReference type="ARBA" id="ARBA00022989"/>
    </source>
</evidence>
<dbReference type="OrthoDB" id="5933722at2"/>
<accession>A0A1G7HR09</accession>
<dbReference type="Proteomes" id="UP000198748">
    <property type="component" value="Unassembled WGS sequence"/>
</dbReference>
<dbReference type="PROSITE" id="PS51257">
    <property type="entry name" value="PROKAR_LIPOPROTEIN"/>
    <property type="match status" value="1"/>
</dbReference>
<dbReference type="Pfam" id="PF02687">
    <property type="entry name" value="FtsX"/>
    <property type="match status" value="2"/>
</dbReference>
<feature type="transmembrane region" description="Helical" evidence="6">
    <location>
        <begin position="295"/>
        <end position="317"/>
    </location>
</feature>
<evidence type="ECO:0000256" key="5">
    <source>
        <dbReference type="ARBA" id="ARBA00023136"/>
    </source>
</evidence>
<evidence type="ECO:0000313" key="10">
    <source>
        <dbReference type="Proteomes" id="UP000198748"/>
    </source>
</evidence>
<evidence type="ECO:0000256" key="2">
    <source>
        <dbReference type="ARBA" id="ARBA00022475"/>
    </source>
</evidence>
<feature type="domain" description="MacB-like periplasmic core" evidence="8">
    <location>
        <begin position="20"/>
        <end position="238"/>
    </location>
</feature>
<feature type="transmembrane region" description="Helical" evidence="6">
    <location>
        <begin position="21"/>
        <end position="42"/>
    </location>
</feature>
<feature type="transmembrane region" description="Helical" evidence="6">
    <location>
        <begin position="434"/>
        <end position="458"/>
    </location>
</feature>
<feature type="domain" description="ABC3 transporter permease C-terminal" evidence="7">
    <location>
        <begin position="690"/>
        <end position="803"/>
    </location>
</feature>
<organism evidence="9 10">
    <name type="scientific">Dyadobacter soli</name>
    <dbReference type="NCBI Taxonomy" id="659014"/>
    <lineage>
        <taxon>Bacteria</taxon>
        <taxon>Pseudomonadati</taxon>
        <taxon>Bacteroidota</taxon>
        <taxon>Cytophagia</taxon>
        <taxon>Cytophagales</taxon>
        <taxon>Spirosomataceae</taxon>
        <taxon>Dyadobacter</taxon>
    </lineage>
</organism>
<dbReference type="InterPro" id="IPR003838">
    <property type="entry name" value="ABC3_permease_C"/>
</dbReference>
<feature type="transmembrane region" description="Helical" evidence="6">
    <location>
        <begin position="739"/>
        <end position="759"/>
    </location>
</feature>
<dbReference type="PANTHER" id="PTHR30572">
    <property type="entry name" value="MEMBRANE COMPONENT OF TRANSPORTER-RELATED"/>
    <property type="match status" value="1"/>
</dbReference>
<dbReference type="GO" id="GO:0022857">
    <property type="term" value="F:transmembrane transporter activity"/>
    <property type="evidence" value="ECO:0007669"/>
    <property type="project" value="TreeGrafter"/>
</dbReference>
<evidence type="ECO:0000256" key="6">
    <source>
        <dbReference type="SAM" id="Phobius"/>
    </source>
</evidence>
<dbReference type="InterPro" id="IPR025857">
    <property type="entry name" value="MacB_PCD"/>
</dbReference>
<feature type="transmembrane region" description="Helical" evidence="6">
    <location>
        <begin position="771"/>
        <end position="791"/>
    </location>
</feature>
<keyword evidence="10" id="KW-1185">Reference proteome</keyword>
<feature type="transmembrane region" description="Helical" evidence="6">
    <location>
        <begin position="346"/>
        <end position="368"/>
    </location>
</feature>
<dbReference type="AlphaFoldDB" id="A0A1G7HR09"/>
<dbReference type="PANTHER" id="PTHR30572:SF18">
    <property type="entry name" value="ABC-TYPE MACROLIDE FAMILY EXPORT SYSTEM PERMEASE COMPONENT 2"/>
    <property type="match status" value="1"/>
</dbReference>
<evidence type="ECO:0000256" key="1">
    <source>
        <dbReference type="ARBA" id="ARBA00004651"/>
    </source>
</evidence>
<gene>
    <name evidence="9" type="ORF">SAMN04487996_108227</name>
</gene>